<gene>
    <name evidence="1" type="ORF">KK2020170_22230</name>
</gene>
<evidence type="ECO:0000313" key="1">
    <source>
        <dbReference type="EMBL" id="BCY29355.1"/>
    </source>
</evidence>
<evidence type="ECO:0000313" key="2">
    <source>
        <dbReference type="Proteomes" id="UP000825258"/>
    </source>
</evidence>
<protein>
    <recommendedName>
        <fullName evidence="3">NACHT domain-containing protein</fullName>
    </recommendedName>
</protein>
<organism evidence="1 2">
    <name type="scientific">Flavobacterium okayamense</name>
    <dbReference type="NCBI Taxonomy" id="2830782"/>
    <lineage>
        <taxon>Bacteria</taxon>
        <taxon>Pseudomonadati</taxon>
        <taxon>Bacteroidota</taxon>
        <taxon>Flavobacteriia</taxon>
        <taxon>Flavobacteriales</taxon>
        <taxon>Flavobacteriaceae</taxon>
        <taxon>Flavobacterium</taxon>
    </lineage>
</organism>
<dbReference type="RefSeq" id="WP_221258442.1">
    <property type="nucleotide sequence ID" value="NZ_AP024749.1"/>
</dbReference>
<reference evidence="1 2" key="1">
    <citation type="submission" date="2021-06" db="EMBL/GenBank/DDBJ databases">
        <title>Whole genome sequences of Flavobacterium sp. KK2020170 and assembly.</title>
        <authorList>
            <person name="Kitahara K."/>
            <person name="Miyoshi S."/>
            <person name="Uesaka K."/>
        </authorList>
    </citation>
    <scope>NUCLEOTIDE SEQUENCE [LARGE SCALE GENOMIC DNA]</scope>
    <source>
        <strain evidence="1 2">KK2020170</strain>
    </source>
</reference>
<dbReference type="EMBL" id="AP024749">
    <property type="protein sequence ID" value="BCY29355.1"/>
    <property type="molecule type" value="Genomic_DNA"/>
</dbReference>
<sequence>MKFNFKNIKFPSFRFISVKGNKHSTIIISDKKVITKVELIEALTNLNIRQIKAQVNSGKYLRNTFIETGNQKDFLRYFSSPIFYSEKLFDVIKVLDFRYLNDFLAKKNLELFNLDIEPFLLRQKKLSVNNAKEFFDDLHAHLDSKKRIICSHPELNNIRVTFEIKIRDLVDDLDFFKSNVVLITEMAGQGKTNFLCDYTENFLLKKKILSVFLTGIEICADDIRKSIIKRIFPDYDDIDFSEILDVAKQISKENGEYFVIIIDGINENYKSKVFAKNLEIFISDMQQYDFVKIIISCRSEYYKDNFTNLEKSTFSNDMIVIDSLMKRNIDRNIKKKLFKIYIENFKIKYKSINREVKDQLLSNFLLLRIFCETYQGKELDTIDNIYKEELFTYYYDRKSEQINLMLNDINAGQISGSIDIKKFIKKVIAKMIEKKQYVNIVLDEIIDTPSEKEIYVRFLDENILIKRDLIESENNVFSPTEVVNFTFDEFRDFLISDFLISELYVKAKDKFLEFLKDLHKDSPLIEGCSTFLFYKSKRSTDEALKLVINNQEWYKNVFSRCVFNIKDELISDDDKKIFKEILFDADFKKKKIFVDLINRRDNQVFSIDFLFDSIREMNEEEYRENFVNVFGESSFSYLKINQEEIVKILDEKLNNTIVETDSQHKLFELLLYMFLNNYSYDIKELYERYCFRYLSHGKDQIKRALTSKNESLKLEITKFLKRYEISV</sequence>
<accession>A0ABM7S7A7</accession>
<name>A0ABM7S7A7_9FLAO</name>
<evidence type="ECO:0008006" key="3">
    <source>
        <dbReference type="Google" id="ProtNLM"/>
    </source>
</evidence>
<keyword evidence="2" id="KW-1185">Reference proteome</keyword>
<dbReference type="Proteomes" id="UP000825258">
    <property type="component" value="Chromosome"/>
</dbReference>
<proteinExistence type="predicted"/>